<protein>
    <submittedName>
        <fullName evidence="1">L-cysteine S-thiosulfotransferase subunit SoxA</fullName>
    </submittedName>
</protein>
<proteinExistence type="predicted"/>
<dbReference type="Proteomes" id="UP001228049">
    <property type="component" value="Unassembled WGS sequence"/>
</dbReference>
<sequence>MTERVDSAIRRHPNALKRQLPYSCLHSVFARSHKTFLVRADEALLPTVGTPGKMGRSVGLLRPWCDTACPIRYTNTGTRLFPCSRTASICTHHYNEGPSVKAAALLISGILSGKIVASGQQQKAECCGNSRELWLLFDHTMGV</sequence>
<evidence type="ECO:0000313" key="2">
    <source>
        <dbReference type="Proteomes" id="UP001228049"/>
    </source>
</evidence>
<comment type="caution">
    <text evidence="1">The sequence shown here is derived from an EMBL/GenBank/DDBJ whole genome shotgun (WGS) entry which is preliminary data.</text>
</comment>
<evidence type="ECO:0000313" key="1">
    <source>
        <dbReference type="EMBL" id="KAK1883821.1"/>
    </source>
</evidence>
<reference evidence="1" key="1">
    <citation type="submission" date="2023-04" db="EMBL/GenBank/DDBJ databases">
        <title>Chromosome-level genome of Chaenocephalus aceratus.</title>
        <authorList>
            <person name="Park H."/>
        </authorList>
    </citation>
    <scope>NUCLEOTIDE SEQUENCE</scope>
    <source>
        <strain evidence="1">DE</strain>
        <tissue evidence="1">Muscle</tissue>
    </source>
</reference>
<dbReference type="AlphaFoldDB" id="A0AAD9F0G0"/>
<gene>
    <name evidence="1" type="ORF">KUDE01_022146</name>
</gene>
<keyword evidence="2" id="KW-1185">Reference proteome</keyword>
<dbReference type="EMBL" id="JASDAP010000022">
    <property type="protein sequence ID" value="KAK1883821.1"/>
    <property type="molecule type" value="Genomic_DNA"/>
</dbReference>
<name>A0AAD9F0G0_DISEL</name>
<organism evidence="1 2">
    <name type="scientific">Dissostichus eleginoides</name>
    <name type="common">Patagonian toothfish</name>
    <name type="synonym">Dissostichus amissus</name>
    <dbReference type="NCBI Taxonomy" id="100907"/>
    <lineage>
        <taxon>Eukaryota</taxon>
        <taxon>Metazoa</taxon>
        <taxon>Chordata</taxon>
        <taxon>Craniata</taxon>
        <taxon>Vertebrata</taxon>
        <taxon>Euteleostomi</taxon>
        <taxon>Actinopterygii</taxon>
        <taxon>Neopterygii</taxon>
        <taxon>Teleostei</taxon>
        <taxon>Neoteleostei</taxon>
        <taxon>Acanthomorphata</taxon>
        <taxon>Eupercaria</taxon>
        <taxon>Perciformes</taxon>
        <taxon>Notothenioidei</taxon>
        <taxon>Nototheniidae</taxon>
        <taxon>Dissostichus</taxon>
    </lineage>
</organism>
<accession>A0AAD9F0G0</accession>